<feature type="transmembrane region" description="Helical" evidence="5">
    <location>
        <begin position="174"/>
        <end position="192"/>
    </location>
</feature>
<evidence type="ECO:0000313" key="6">
    <source>
        <dbReference type="EMBL" id="KUG18218.1"/>
    </source>
</evidence>
<name>A0A0W8FBK2_9ZZZZ</name>
<feature type="transmembrane region" description="Helical" evidence="5">
    <location>
        <begin position="50"/>
        <end position="69"/>
    </location>
</feature>
<dbReference type="PANTHER" id="PTHR42198">
    <property type="entry name" value="INTEGRAL MEMBRANE PROTEIN"/>
    <property type="match status" value="1"/>
</dbReference>
<gene>
    <name evidence="6" type="ORF">ASZ90_012106</name>
</gene>
<evidence type="ECO:0000256" key="5">
    <source>
        <dbReference type="SAM" id="Phobius"/>
    </source>
</evidence>
<dbReference type="Pfam" id="PF01956">
    <property type="entry name" value="EMC3_TMCO1"/>
    <property type="match status" value="1"/>
</dbReference>
<protein>
    <recommendedName>
        <fullName evidence="7">DUF106 domain-containing protein</fullName>
    </recommendedName>
</protein>
<evidence type="ECO:0000256" key="2">
    <source>
        <dbReference type="ARBA" id="ARBA00022692"/>
    </source>
</evidence>
<comment type="caution">
    <text evidence="6">The sequence shown here is derived from an EMBL/GenBank/DDBJ whole genome shotgun (WGS) entry which is preliminary data.</text>
</comment>
<comment type="subcellular location">
    <subcellularLocation>
        <location evidence="1">Membrane</location>
        <topology evidence="1">Multi-pass membrane protein</topology>
    </subcellularLocation>
</comment>
<dbReference type="AlphaFoldDB" id="A0A0W8FBK2"/>
<dbReference type="EMBL" id="LNQE01001394">
    <property type="protein sequence ID" value="KUG18218.1"/>
    <property type="molecule type" value="Genomic_DNA"/>
</dbReference>
<evidence type="ECO:0000256" key="3">
    <source>
        <dbReference type="ARBA" id="ARBA00022989"/>
    </source>
</evidence>
<sequence length="202" mass="23331">MKQSMSSTLDRAALVLGILFFLGVMIEDYRNLLGQVMDHLLGWLPQTGLSFPVILFILAAITGLYASLVQKYTMDWDFMRRQQEKMRALQTNMKAAQLAGDQSKVQSLQTEQMKMVSEQGKMMQMQFKPMLYIGIISIPLFMWIYFYIHNSGGINMTFPFWGTHSITEMVLGPILYWFYWYFVCSLPVSQIIRKALDIGSMS</sequence>
<dbReference type="SMART" id="SM01415">
    <property type="entry name" value="DUF106"/>
    <property type="match status" value="1"/>
</dbReference>
<dbReference type="PANTHER" id="PTHR42198:SF1">
    <property type="entry name" value="INTEGRAL MEMBRANE PROTEIN"/>
    <property type="match status" value="1"/>
</dbReference>
<proteinExistence type="predicted"/>
<keyword evidence="2 5" id="KW-0812">Transmembrane</keyword>
<accession>A0A0W8FBK2</accession>
<evidence type="ECO:0000256" key="1">
    <source>
        <dbReference type="ARBA" id="ARBA00004141"/>
    </source>
</evidence>
<organism evidence="6">
    <name type="scientific">hydrocarbon metagenome</name>
    <dbReference type="NCBI Taxonomy" id="938273"/>
    <lineage>
        <taxon>unclassified sequences</taxon>
        <taxon>metagenomes</taxon>
        <taxon>ecological metagenomes</taxon>
    </lineage>
</organism>
<dbReference type="InterPro" id="IPR002809">
    <property type="entry name" value="EMC3/TMCO1"/>
</dbReference>
<reference evidence="6" key="1">
    <citation type="journal article" date="2015" name="Proc. Natl. Acad. Sci. U.S.A.">
        <title>Networks of energetic and metabolic interactions define dynamics in microbial communities.</title>
        <authorList>
            <person name="Embree M."/>
            <person name="Liu J.K."/>
            <person name="Al-Bassam M.M."/>
            <person name="Zengler K."/>
        </authorList>
    </citation>
    <scope>NUCLEOTIDE SEQUENCE</scope>
</reference>
<feature type="transmembrane region" description="Helical" evidence="5">
    <location>
        <begin position="130"/>
        <end position="148"/>
    </location>
</feature>
<keyword evidence="3 5" id="KW-1133">Transmembrane helix</keyword>
<dbReference type="GO" id="GO:0016020">
    <property type="term" value="C:membrane"/>
    <property type="evidence" value="ECO:0007669"/>
    <property type="project" value="UniProtKB-SubCell"/>
</dbReference>
<keyword evidence="4 5" id="KW-0472">Membrane</keyword>
<evidence type="ECO:0008006" key="7">
    <source>
        <dbReference type="Google" id="ProtNLM"/>
    </source>
</evidence>
<evidence type="ECO:0000256" key="4">
    <source>
        <dbReference type="ARBA" id="ARBA00023136"/>
    </source>
</evidence>
<dbReference type="InterPro" id="IPR038978">
    <property type="entry name" value="MJ0935"/>
</dbReference>